<comment type="caution">
    <text evidence="3">The sequence shown here is derived from an EMBL/GenBank/DDBJ whole genome shotgun (WGS) entry which is preliminary data.</text>
</comment>
<dbReference type="Pfam" id="PF07715">
    <property type="entry name" value="Plug"/>
    <property type="match status" value="1"/>
</dbReference>
<dbReference type="Pfam" id="PF13715">
    <property type="entry name" value="CarbopepD_reg_2"/>
    <property type="match status" value="1"/>
</dbReference>
<gene>
    <name evidence="3" type="ORF">EZS27_000067</name>
</gene>
<name>A0A5J4T5F7_9ZZZZ</name>
<dbReference type="EMBL" id="SNRY01000001">
    <property type="protein sequence ID" value="KAA6352615.1"/>
    <property type="molecule type" value="Genomic_DNA"/>
</dbReference>
<dbReference type="InterPro" id="IPR023996">
    <property type="entry name" value="TonB-dep_OMP_SusC/RagA"/>
</dbReference>
<keyword evidence="1" id="KW-0732">Signal</keyword>
<feature type="domain" description="TonB-dependent receptor plug" evidence="2">
    <location>
        <begin position="140"/>
        <end position="257"/>
    </location>
</feature>
<dbReference type="InterPro" id="IPR008969">
    <property type="entry name" value="CarboxyPept-like_regulatory"/>
</dbReference>
<dbReference type="PANTHER" id="PTHR30069:SF29">
    <property type="entry name" value="HEMOGLOBIN AND HEMOGLOBIN-HAPTOGLOBIN-BINDING PROTEIN 1-RELATED"/>
    <property type="match status" value="1"/>
</dbReference>
<dbReference type="SUPFAM" id="SSF56935">
    <property type="entry name" value="Porins"/>
    <property type="match status" value="1"/>
</dbReference>
<organism evidence="3">
    <name type="scientific">termite gut metagenome</name>
    <dbReference type="NCBI Taxonomy" id="433724"/>
    <lineage>
        <taxon>unclassified sequences</taxon>
        <taxon>metagenomes</taxon>
        <taxon>organismal metagenomes</taxon>
    </lineage>
</organism>
<evidence type="ECO:0000256" key="1">
    <source>
        <dbReference type="ARBA" id="ARBA00022729"/>
    </source>
</evidence>
<dbReference type="InterPro" id="IPR012910">
    <property type="entry name" value="Plug_dom"/>
</dbReference>
<dbReference type="Gene3D" id="2.170.130.10">
    <property type="entry name" value="TonB-dependent receptor, plug domain"/>
    <property type="match status" value="1"/>
</dbReference>
<evidence type="ECO:0000259" key="2">
    <source>
        <dbReference type="Pfam" id="PF07715"/>
    </source>
</evidence>
<dbReference type="PANTHER" id="PTHR30069">
    <property type="entry name" value="TONB-DEPENDENT OUTER MEMBRANE RECEPTOR"/>
    <property type="match status" value="1"/>
</dbReference>
<dbReference type="GO" id="GO:0044718">
    <property type="term" value="P:siderophore transmembrane transport"/>
    <property type="evidence" value="ECO:0007669"/>
    <property type="project" value="TreeGrafter"/>
</dbReference>
<dbReference type="GO" id="GO:0015344">
    <property type="term" value="F:siderophore uptake transmembrane transporter activity"/>
    <property type="evidence" value="ECO:0007669"/>
    <property type="project" value="TreeGrafter"/>
</dbReference>
<dbReference type="InterPro" id="IPR039426">
    <property type="entry name" value="TonB-dep_rcpt-like"/>
</dbReference>
<dbReference type="NCBIfam" id="TIGR04056">
    <property type="entry name" value="OMP_RagA_SusC"/>
    <property type="match status" value="1"/>
</dbReference>
<reference evidence="3" key="1">
    <citation type="submission" date="2019-03" db="EMBL/GenBank/DDBJ databases">
        <title>Single cell metagenomics reveals metabolic interactions within the superorganism composed of flagellate Streblomastix strix and complex community of Bacteroidetes bacteria on its surface.</title>
        <authorList>
            <person name="Treitli S.C."/>
            <person name="Kolisko M."/>
            <person name="Husnik F."/>
            <person name="Keeling P."/>
            <person name="Hampl V."/>
        </authorList>
    </citation>
    <scope>NUCLEOTIDE SEQUENCE</scope>
    <source>
        <strain evidence="3">STM</strain>
    </source>
</reference>
<evidence type="ECO:0000313" key="3">
    <source>
        <dbReference type="EMBL" id="KAA6352615.1"/>
    </source>
</evidence>
<accession>A0A5J4T5F7</accession>
<sequence length="1139" mass="125670">MKKNRLFFLMKNRIDNRVKIFCLGIFLSVSAVAFAVTEPASVQVVQQSKTVTGIVVDESGEPVIGATVKVGGNPQIGTITDIDGRFSIIVPTGSKLTVSSIGYATQTISVRDGDNKVVLKEDTQSLDEVVVVGYGTQKMKNVTGSITQVSAKEIEDLPVSNLAEALSGQVVGLSVSGGSNRPGVPASLSIRQTFDYSKDGGNSNPLVIIDDVIQVDPRNGLPTLEQLNMLDASEVESITVLRDASAAIYGSRASQGAILIKTKRGNQGVPRISYSGKFGSNDAISHAKTMSAYEYGKFANSFLLAVGKAKLTDTNKLYSENELEAMKSLNYDWLKEAWSSASTMQHSLNVSGGTDRATYFAGGTFYDQGANLGDQAYEKWTFRAGTDVKLSSDLKLSASVSANQDKRTKSFTKTAGSISDSSYGSATSGESSDYLLLLHMPKYIPWSMDIEGEEYFISPALGPHVIAANATSNSQAASWNYYALLDNGSKQLGKTFSYNANFALTYAVPFIKGLSLRGTYSTSRSASDTEQIGMPFTLALAKNMIQGDNKHLYGENTTLADYTIKENTANTRVAYIDELTESTQANFYVNYERIFGLHDISAMASIERAESFGHSKQIYYEKPSTGLYFGTSASAGTIDISNTVTGKYESASLSYLGRISYSYADRYMAQFIFRADASTKFSPSNAWGYFPGLSLGWIASEESWFKDNVSWLDYLKIRASWGKTGKDNIRAWAYIQTYDQEVKGFQFGPNGGVYSYSLKPSVSPNRNIHWDTTNKYNLGFDTRYLDGRLALTMDFYYDKNTDILNADVVKTVGTPVTVGGAITQENFGRIDAYGAEFSIGWRDKIEKVNYNIGINLGFSGNEVKEWPELPYAYPSANTRRVGMSTITPSWGFKVWRGTSGRDGILRTDEDITAYWDYLTANANAVGGNPKYFDITNINSLKKGMLAYQDLGGALNTKDGTIAGPDGQVARDQDYAKLVKRNKSYGFTTHLGANWKGISFRAQISTSWGGDRNLGYMKIGTSTGHMLWSPEYYLKDMYDEYDNVSGKYPNIGYPDQNLIPSDYWSISSFRCYVKNMTIGYTLSKNWLKTVKIESARLSLTGTNLWDFYNPYPDNYRNMYDDQKTNYPTLRTWALGVNFTF</sequence>
<dbReference type="AlphaFoldDB" id="A0A5J4T5F7"/>
<dbReference type="PROSITE" id="PS52016">
    <property type="entry name" value="TONB_DEPENDENT_REC_3"/>
    <property type="match status" value="1"/>
</dbReference>
<dbReference type="Gene3D" id="2.60.40.1120">
    <property type="entry name" value="Carboxypeptidase-like, regulatory domain"/>
    <property type="match status" value="1"/>
</dbReference>
<dbReference type="InterPro" id="IPR037066">
    <property type="entry name" value="Plug_dom_sf"/>
</dbReference>
<proteinExistence type="predicted"/>
<protein>
    <submittedName>
        <fullName evidence="3">TonB-dependent receptor SusC</fullName>
    </submittedName>
</protein>
<dbReference type="SUPFAM" id="SSF49464">
    <property type="entry name" value="Carboxypeptidase regulatory domain-like"/>
    <property type="match status" value="1"/>
</dbReference>
<keyword evidence="3" id="KW-0675">Receptor</keyword>